<dbReference type="AlphaFoldDB" id="A0A8X6LQN8"/>
<evidence type="ECO:0000313" key="2">
    <source>
        <dbReference type="Proteomes" id="UP000887116"/>
    </source>
</evidence>
<name>A0A8X6LQN8_TRICU</name>
<protein>
    <submittedName>
        <fullName evidence="1">Uncharacterized protein</fullName>
    </submittedName>
</protein>
<sequence length="86" mass="10475">MKRCLCFWFEVGDISARCHSEMTSNGDDDPFPMIAWYVLYFRLRMNMPIIELRGSTEHYNKSSEHEIISQNHRRLDSMKLRWYKVR</sequence>
<organism evidence="1 2">
    <name type="scientific">Trichonephila clavata</name>
    <name type="common">Joro spider</name>
    <name type="synonym">Nephila clavata</name>
    <dbReference type="NCBI Taxonomy" id="2740835"/>
    <lineage>
        <taxon>Eukaryota</taxon>
        <taxon>Metazoa</taxon>
        <taxon>Ecdysozoa</taxon>
        <taxon>Arthropoda</taxon>
        <taxon>Chelicerata</taxon>
        <taxon>Arachnida</taxon>
        <taxon>Araneae</taxon>
        <taxon>Araneomorphae</taxon>
        <taxon>Entelegynae</taxon>
        <taxon>Araneoidea</taxon>
        <taxon>Nephilidae</taxon>
        <taxon>Trichonephila</taxon>
    </lineage>
</organism>
<dbReference type="Proteomes" id="UP000887116">
    <property type="component" value="Unassembled WGS sequence"/>
</dbReference>
<evidence type="ECO:0000313" key="1">
    <source>
        <dbReference type="EMBL" id="GFR17082.1"/>
    </source>
</evidence>
<dbReference type="EMBL" id="BMAO01027464">
    <property type="protein sequence ID" value="GFR17082.1"/>
    <property type="molecule type" value="Genomic_DNA"/>
</dbReference>
<gene>
    <name evidence="1" type="ORF">TNCT_260931</name>
</gene>
<accession>A0A8X6LQN8</accession>
<comment type="caution">
    <text evidence="1">The sequence shown here is derived from an EMBL/GenBank/DDBJ whole genome shotgun (WGS) entry which is preliminary data.</text>
</comment>
<keyword evidence="2" id="KW-1185">Reference proteome</keyword>
<proteinExistence type="predicted"/>
<reference evidence="1" key="1">
    <citation type="submission" date="2020-07" db="EMBL/GenBank/DDBJ databases">
        <title>Multicomponent nature underlies the extraordinary mechanical properties of spider dragline silk.</title>
        <authorList>
            <person name="Kono N."/>
            <person name="Nakamura H."/>
            <person name="Mori M."/>
            <person name="Yoshida Y."/>
            <person name="Ohtoshi R."/>
            <person name="Malay A.D."/>
            <person name="Moran D.A.P."/>
            <person name="Tomita M."/>
            <person name="Numata K."/>
            <person name="Arakawa K."/>
        </authorList>
    </citation>
    <scope>NUCLEOTIDE SEQUENCE</scope>
</reference>